<protein>
    <recommendedName>
        <fullName evidence="5 6">Cell division protein FtsA</fullName>
    </recommendedName>
</protein>
<gene>
    <name evidence="5" type="primary">ftsA</name>
    <name evidence="8" type="ORF">A2024_11820</name>
</gene>
<evidence type="ECO:0000256" key="1">
    <source>
        <dbReference type="ARBA" id="ARBA00022475"/>
    </source>
</evidence>
<dbReference type="PANTHER" id="PTHR32432:SF4">
    <property type="entry name" value="CELL DIVISION PROTEIN FTSA"/>
    <property type="match status" value="1"/>
</dbReference>
<name>A0A1F5REU8_9BACT</name>
<dbReference type="GO" id="GO:0032153">
    <property type="term" value="C:cell division site"/>
    <property type="evidence" value="ECO:0007669"/>
    <property type="project" value="UniProtKB-UniRule"/>
</dbReference>
<evidence type="ECO:0000259" key="7">
    <source>
        <dbReference type="SMART" id="SM00842"/>
    </source>
</evidence>
<comment type="subcellular location">
    <subcellularLocation>
        <location evidence="5">Cell membrane</location>
        <topology evidence="5">Peripheral membrane protein</topology>
        <orientation evidence="5">Cytoplasmic side</orientation>
    </subcellularLocation>
    <text evidence="5">Localizes to the Z ring in an FtsZ-dependent manner. Targeted to the membrane through a conserved C-terminal amphipathic helix.</text>
</comment>
<dbReference type="GO" id="GO:0009898">
    <property type="term" value="C:cytoplasmic side of plasma membrane"/>
    <property type="evidence" value="ECO:0007669"/>
    <property type="project" value="UniProtKB-UniRule"/>
</dbReference>
<dbReference type="InterPro" id="IPR003494">
    <property type="entry name" value="SHS2_FtsA"/>
</dbReference>
<dbReference type="InterPro" id="IPR043129">
    <property type="entry name" value="ATPase_NBD"/>
</dbReference>
<evidence type="ECO:0000256" key="4">
    <source>
        <dbReference type="ARBA" id="ARBA00023306"/>
    </source>
</evidence>
<dbReference type="PANTHER" id="PTHR32432">
    <property type="entry name" value="CELL DIVISION PROTEIN FTSA-RELATED"/>
    <property type="match status" value="1"/>
</dbReference>
<comment type="similarity">
    <text evidence="5 6">Belongs to the FtsA/MreB family.</text>
</comment>
<comment type="caution">
    <text evidence="8">The sequence shown here is derived from an EMBL/GenBank/DDBJ whole genome shotgun (WGS) entry which is preliminary data.</text>
</comment>
<comment type="subunit">
    <text evidence="5">Self-interacts. Interacts with FtsZ.</text>
</comment>
<reference evidence="8 9" key="1">
    <citation type="journal article" date="2016" name="Nat. Commun.">
        <title>Thousands of microbial genomes shed light on interconnected biogeochemical processes in an aquifer system.</title>
        <authorList>
            <person name="Anantharaman K."/>
            <person name="Brown C.T."/>
            <person name="Hug L.A."/>
            <person name="Sharon I."/>
            <person name="Castelle C.J."/>
            <person name="Probst A.J."/>
            <person name="Thomas B.C."/>
            <person name="Singh A."/>
            <person name="Wilkins M.J."/>
            <person name="Karaoz U."/>
            <person name="Brodie E.L."/>
            <person name="Williams K.H."/>
            <person name="Hubbard S.S."/>
            <person name="Banfield J.F."/>
        </authorList>
    </citation>
    <scope>NUCLEOTIDE SEQUENCE [LARGE SCALE GENOMIC DNA]</scope>
</reference>
<feature type="domain" description="SHS2" evidence="7">
    <location>
        <begin position="5"/>
        <end position="193"/>
    </location>
</feature>
<dbReference type="HAMAP" id="MF_02033">
    <property type="entry name" value="FtsA"/>
    <property type="match status" value="1"/>
</dbReference>
<keyword evidence="1 5" id="KW-1003">Cell membrane</keyword>
<proteinExistence type="inferred from homology"/>
<dbReference type="Pfam" id="PF14450">
    <property type="entry name" value="FtsA"/>
    <property type="match status" value="1"/>
</dbReference>
<evidence type="ECO:0000313" key="9">
    <source>
        <dbReference type="Proteomes" id="UP000177230"/>
    </source>
</evidence>
<organism evidence="8 9">
    <name type="scientific">Candidatus Edwardsbacteria bacterium GWF2_54_11</name>
    <dbReference type="NCBI Taxonomy" id="1817851"/>
    <lineage>
        <taxon>Bacteria</taxon>
        <taxon>Candidatus Edwardsiibacteriota</taxon>
    </lineage>
</organism>
<keyword evidence="3 5" id="KW-0472">Membrane</keyword>
<keyword evidence="2 5" id="KW-0132">Cell division</keyword>
<evidence type="ECO:0000256" key="5">
    <source>
        <dbReference type="HAMAP-Rule" id="MF_02033"/>
    </source>
</evidence>
<dbReference type="AlphaFoldDB" id="A0A1F5REU8"/>
<dbReference type="Gene3D" id="3.30.1490.110">
    <property type="match status" value="1"/>
</dbReference>
<dbReference type="NCBIfam" id="TIGR01174">
    <property type="entry name" value="ftsA"/>
    <property type="match status" value="1"/>
</dbReference>
<evidence type="ECO:0000256" key="6">
    <source>
        <dbReference type="PIRNR" id="PIRNR003101"/>
    </source>
</evidence>
<evidence type="ECO:0000256" key="3">
    <source>
        <dbReference type="ARBA" id="ARBA00023136"/>
    </source>
</evidence>
<dbReference type="PIRSF" id="PIRSF003101">
    <property type="entry name" value="FtsA"/>
    <property type="match status" value="1"/>
</dbReference>
<dbReference type="CDD" id="cd24048">
    <property type="entry name" value="ASKHA_NBD_FtsA"/>
    <property type="match status" value="1"/>
</dbReference>
<accession>A0A1F5REU8</accession>
<keyword evidence="4 5" id="KW-0131">Cell cycle</keyword>
<dbReference type="InterPro" id="IPR020823">
    <property type="entry name" value="Cell_div_FtsA"/>
</dbReference>
<comment type="function">
    <text evidence="5 6">Cell division protein that is involved in the assembly of the Z ring. May serve as a membrane anchor for the Z ring.</text>
</comment>
<dbReference type="Pfam" id="PF02491">
    <property type="entry name" value="SHS2_FTSA"/>
    <property type="match status" value="1"/>
</dbReference>
<dbReference type="Proteomes" id="UP000177230">
    <property type="component" value="Unassembled WGS sequence"/>
</dbReference>
<dbReference type="EMBL" id="MFFM01000028">
    <property type="protein sequence ID" value="OGF12908.1"/>
    <property type="molecule type" value="Genomic_DNA"/>
</dbReference>
<dbReference type="SMART" id="SM00842">
    <property type="entry name" value="FtsA"/>
    <property type="match status" value="1"/>
</dbReference>
<dbReference type="InterPro" id="IPR050696">
    <property type="entry name" value="FtsA/MreB"/>
</dbReference>
<dbReference type="Gene3D" id="3.30.420.40">
    <property type="match status" value="1"/>
</dbReference>
<evidence type="ECO:0000256" key="2">
    <source>
        <dbReference type="ARBA" id="ARBA00022618"/>
    </source>
</evidence>
<dbReference type="SUPFAM" id="SSF53067">
    <property type="entry name" value="Actin-like ATPase domain"/>
    <property type="match status" value="2"/>
</dbReference>
<dbReference type="GO" id="GO:0043093">
    <property type="term" value="P:FtsZ-dependent cytokinesis"/>
    <property type="evidence" value="ECO:0007669"/>
    <property type="project" value="UniProtKB-UniRule"/>
</dbReference>
<sequence>MANTIVGLDLGTTKIACIIAEVDRDQLKIVGVGTCSSEEGLRRGVVVNLEKTARSIEKAVSEAELMAGVKINSVYAGIAGDHIRSINSRGVIAVSRGGNEISQADVDRVIDAAQAVAIPMDREILHVIPQGFIVDDQKGIKDPIGMAGVRLEVEVHIVTGAVASAENIYKSIKRAGLKVDDLVLQPLASSYAVLTPDEKSLGVALLDIGGGTTDIAMFFEDSIRHTAVIGLGGNNLTSDIAIGLRTPTEQAESIKKKYGCATLSQVKEDEMIGVFGVAGREEREVSRQVLAQIIEPRMEEIFSLASREIKRSDYGEMLGAGVVLTGGAAKLPGAASLAEQVFNQPARVGEPRGISGVVDLIKDPMYATGVGLVLYGYERRFKGDSIDESNPFESILGKMKGWFGDLFNG</sequence>
<evidence type="ECO:0000313" key="8">
    <source>
        <dbReference type="EMBL" id="OGF12908.1"/>
    </source>
</evidence>